<dbReference type="PANTHER" id="PTHR32282">
    <property type="entry name" value="BINDING PROTEIN TRANSPEPTIDASE, PUTATIVE-RELATED"/>
    <property type="match status" value="1"/>
</dbReference>
<comment type="caution">
    <text evidence="17">The sequence shown here is derived from an EMBL/GenBank/DDBJ whole genome shotgun (WGS) entry which is preliminary data.</text>
</comment>
<keyword evidence="7" id="KW-0378">Hydrolase</keyword>
<evidence type="ECO:0000259" key="16">
    <source>
        <dbReference type="Pfam" id="PF00912"/>
    </source>
</evidence>
<evidence type="ECO:0000256" key="5">
    <source>
        <dbReference type="ARBA" id="ARBA00022676"/>
    </source>
</evidence>
<keyword evidence="11" id="KW-0511">Multifunctional enzyme</keyword>
<keyword evidence="18" id="KW-1185">Reference proteome</keyword>
<dbReference type="PANTHER" id="PTHR32282:SF11">
    <property type="entry name" value="PENICILLIN-BINDING PROTEIN 1B"/>
    <property type="match status" value="1"/>
</dbReference>
<keyword evidence="4" id="KW-0645">Protease</keyword>
<keyword evidence="5 17" id="KW-0328">Glycosyltransferase</keyword>
<dbReference type="Proteomes" id="UP001596109">
    <property type="component" value="Unassembled WGS sequence"/>
</dbReference>
<keyword evidence="6 17" id="KW-0808">Transferase</keyword>
<evidence type="ECO:0000256" key="10">
    <source>
        <dbReference type="ARBA" id="ARBA00023136"/>
    </source>
</evidence>
<protein>
    <submittedName>
        <fullName evidence="17">Transglycosylase domain-containing protein</fullName>
        <ecNumber evidence="17">2.4.-.-</ecNumber>
    </submittedName>
</protein>
<comment type="catalytic activity">
    <reaction evidence="14">
        <text>[GlcNAc-(1-&gt;4)-Mur2Ac(oyl-L-Ala-gamma-D-Glu-L-Lys-D-Ala-D-Ala)](n)-di-trans,octa-cis-undecaprenyl diphosphate + beta-D-GlcNAc-(1-&gt;4)-Mur2Ac(oyl-L-Ala-gamma-D-Glu-L-Lys-D-Ala-D-Ala)-di-trans,octa-cis-undecaprenyl diphosphate = [GlcNAc-(1-&gt;4)-Mur2Ac(oyl-L-Ala-gamma-D-Glu-L-Lys-D-Ala-D-Ala)](n+1)-di-trans,octa-cis-undecaprenyl diphosphate + di-trans,octa-cis-undecaprenyl diphosphate + H(+)</text>
        <dbReference type="Rhea" id="RHEA:23708"/>
        <dbReference type="Rhea" id="RHEA-COMP:9602"/>
        <dbReference type="Rhea" id="RHEA-COMP:9603"/>
        <dbReference type="ChEBI" id="CHEBI:15378"/>
        <dbReference type="ChEBI" id="CHEBI:58405"/>
        <dbReference type="ChEBI" id="CHEBI:60033"/>
        <dbReference type="ChEBI" id="CHEBI:78435"/>
        <dbReference type="EC" id="2.4.99.28"/>
    </reaction>
</comment>
<dbReference type="EC" id="2.4.-.-" evidence="17"/>
<feature type="domain" description="Glycosyl transferase family 51" evidence="16">
    <location>
        <begin position="65"/>
        <end position="233"/>
    </location>
</feature>
<evidence type="ECO:0000256" key="3">
    <source>
        <dbReference type="ARBA" id="ARBA00022645"/>
    </source>
</evidence>
<keyword evidence="3" id="KW-0121">Carboxypeptidase</keyword>
<keyword evidence="12" id="KW-0961">Cell wall biogenesis/degradation</keyword>
<name>A0ABW0TR05_9BACL</name>
<comment type="subcellular location">
    <subcellularLocation>
        <location evidence="1">Cell membrane</location>
    </subcellularLocation>
</comment>
<dbReference type="InterPro" id="IPR023346">
    <property type="entry name" value="Lysozyme-like_dom_sf"/>
</dbReference>
<dbReference type="InterPro" id="IPR012338">
    <property type="entry name" value="Beta-lactam/transpept-like"/>
</dbReference>
<keyword evidence="10" id="KW-0472">Membrane</keyword>
<gene>
    <name evidence="17" type="ORF">ACFPRA_20710</name>
</gene>
<organism evidence="17 18">
    <name type="scientific">Sporosarcina soli</name>
    <dbReference type="NCBI Taxonomy" id="334736"/>
    <lineage>
        <taxon>Bacteria</taxon>
        <taxon>Bacillati</taxon>
        <taxon>Bacillota</taxon>
        <taxon>Bacilli</taxon>
        <taxon>Bacillales</taxon>
        <taxon>Caryophanaceae</taxon>
        <taxon>Sporosarcina</taxon>
    </lineage>
</organism>
<dbReference type="EMBL" id="JBHSNO010000016">
    <property type="protein sequence ID" value="MFC5591309.1"/>
    <property type="molecule type" value="Genomic_DNA"/>
</dbReference>
<dbReference type="GO" id="GO:0016757">
    <property type="term" value="F:glycosyltransferase activity"/>
    <property type="evidence" value="ECO:0007669"/>
    <property type="project" value="UniProtKB-KW"/>
</dbReference>
<evidence type="ECO:0000256" key="7">
    <source>
        <dbReference type="ARBA" id="ARBA00022801"/>
    </source>
</evidence>
<evidence type="ECO:0000256" key="11">
    <source>
        <dbReference type="ARBA" id="ARBA00023268"/>
    </source>
</evidence>
<evidence type="ECO:0000256" key="9">
    <source>
        <dbReference type="ARBA" id="ARBA00022984"/>
    </source>
</evidence>
<dbReference type="InterPro" id="IPR036950">
    <property type="entry name" value="PBP_transglycosylase"/>
</dbReference>
<evidence type="ECO:0000256" key="8">
    <source>
        <dbReference type="ARBA" id="ARBA00022960"/>
    </source>
</evidence>
<evidence type="ECO:0000256" key="4">
    <source>
        <dbReference type="ARBA" id="ARBA00022670"/>
    </source>
</evidence>
<dbReference type="Gene3D" id="3.40.710.10">
    <property type="entry name" value="DD-peptidase/beta-lactamase superfamily"/>
    <property type="match status" value="1"/>
</dbReference>
<evidence type="ECO:0000313" key="17">
    <source>
        <dbReference type="EMBL" id="MFC5591309.1"/>
    </source>
</evidence>
<dbReference type="InterPro" id="IPR001264">
    <property type="entry name" value="Glyco_trans_51"/>
</dbReference>
<evidence type="ECO:0000256" key="14">
    <source>
        <dbReference type="ARBA" id="ARBA00049902"/>
    </source>
</evidence>
<evidence type="ECO:0000256" key="13">
    <source>
        <dbReference type="ARBA" id="ARBA00034000"/>
    </source>
</evidence>
<feature type="domain" description="Penicillin-binding protein transpeptidase" evidence="15">
    <location>
        <begin position="347"/>
        <end position="594"/>
    </location>
</feature>
<keyword evidence="9" id="KW-0573">Peptidoglycan synthesis</keyword>
<dbReference type="InterPro" id="IPR050396">
    <property type="entry name" value="Glycosyltr_51/Transpeptidase"/>
</dbReference>
<reference evidence="18" key="1">
    <citation type="journal article" date="2019" name="Int. J. Syst. Evol. Microbiol.">
        <title>The Global Catalogue of Microorganisms (GCM) 10K type strain sequencing project: providing services to taxonomists for standard genome sequencing and annotation.</title>
        <authorList>
            <consortium name="The Broad Institute Genomics Platform"/>
            <consortium name="The Broad Institute Genome Sequencing Center for Infectious Disease"/>
            <person name="Wu L."/>
            <person name="Ma J."/>
        </authorList>
    </citation>
    <scope>NUCLEOTIDE SEQUENCE [LARGE SCALE GENOMIC DNA]</scope>
    <source>
        <strain evidence="18">CGMCC 4.1434</strain>
    </source>
</reference>
<evidence type="ECO:0000256" key="6">
    <source>
        <dbReference type="ARBA" id="ARBA00022679"/>
    </source>
</evidence>
<dbReference type="Pfam" id="PF00912">
    <property type="entry name" value="Transgly"/>
    <property type="match status" value="1"/>
</dbReference>
<dbReference type="RefSeq" id="WP_381438954.1">
    <property type="nucleotide sequence ID" value="NZ_JBHSNO010000016.1"/>
</dbReference>
<evidence type="ECO:0000256" key="12">
    <source>
        <dbReference type="ARBA" id="ARBA00023316"/>
    </source>
</evidence>
<keyword evidence="2" id="KW-1003">Cell membrane</keyword>
<dbReference type="InterPro" id="IPR001460">
    <property type="entry name" value="PCN-bd_Tpept"/>
</dbReference>
<evidence type="ECO:0000256" key="1">
    <source>
        <dbReference type="ARBA" id="ARBA00004236"/>
    </source>
</evidence>
<evidence type="ECO:0000259" key="15">
    <source>
        <dbReference type="Pfam" id="PF00905"/>
    </source>
</evidence>
<keyword evidence="8" id="KW-0133">Cell shape</keyword>
<comment type="catalytic activity">
    <reaction evidence="13">
        <text>Preferential cleavage: (Ac)2-L-Lys-D-Ala-|-D-Ala. Also transpeptidation of peptidyl-alanyl moieties that are N-acyl substituents of D-alanine.</text>
        <dbReference type="EC" id="3.4.16.4"/>
    </reaction>
</comment>
<accession>A0ABW0TR05</accession>
<dbReference type="Pfam" id="PF00905">
    <property type="entry name" value="Transpeptidase"/>
    <property type="match status" value="1"/>
</dbReference>
<dbReference type="Gene3D" id="1.10.3810.10">
    <property type="entry name" value="Biosynthetic peptidoglycan transglycosylase-like"/>
    <property type="match status" value="1"/>
</dbReference>
<proteinExistence type="predicted"/>
<dbReference type="SUPFAM" id="SSF53955">
    <property type="entry name" value="Lysozyme-like"/>
    <property type="match status" value="1"/>
</dbReference>
<dbReference type="SUPFAM" id="SSF56601">
    <property type="entry name" value="beta-lactamase/transpeptidase-like"/>
    <property type="match status" value="1"/>
</dbReference>
<sequence>MKQVFGFIIILTAVPILWFVQKAIADEWQHADSFKHQISDAIELSSPPVDVPIVMKDRHGHIFAEEYVEWREPLPLSDIPLFVRQIFLESEDRGFFEHRGYDVAAIVRAFAVNAANDDVRQGASTITQQLVRMRFLSTDKTYERKVTELLYAAELEKQATKEAILEMYLNEMYFGNQVYGIGAASTYYFSKPLHELNEAEMAFIAAIPNNPSLYNPLDHFERTKQRQERLLSTLSKSGFLTGEKADAFATMPIELHVKKKENQFPAYQTYVLAELSDLIAESEGMKDKIANADGDAERTALLAQVKQRRDKLVTKGMVIETALDPHKQRQDERTISSLLKPTNVQAGAAVIDNETRGIVSLFGGSHYKKADFHRAFQAVRQPGSAIKPLLVYAPLFESGSYTENTLINSGNICIGSYCPTNIGGYVYGNVSIKEAFRHSHNTAAVRLLRTVGIEEAFGFLEPFAFQSVSTKDWTYAAALGGFSKGVTPLEMAGAYTSFIDGSFTPVHAIRAVKDKEGNILYKWPDEQVNVWSPATVTKMRHLLSDVVLNGTGKGISYAHHYTGAKTGTTDHYKDLWVGGLNDNYTTAVWIGYDQPQSVKRLSDQKLHLRVFSALLRD</sequence>
<evidence type="ECO:0000313" key="18">
    <source>
        <dbReference type="Proteomes" id="UP001596109"/>
    </source>
</evidence>
<evidence type="ECO:0000256" key="2">
    <source>
        <dbReference type="ARBA" id="ARBA00022475"/>
    </source>
</evidence>